<dbReference type="OrthoDB" id="5874910at2759"/>
<feature type="domain" description="SCP" evidence="1">
    <location>
        <begin position="171"/>
        <end position="289"/>
    </location>
</feature>
<protein>
    <submittedName>
        <fullName evidence="2">SCP-like protein</fullName>
    </submittedName>
</protein>
<dbReference type="InterPro" id="IPR035940">
    <property type="entry name" value="CAP_sf"/>
</dbReference>
<dbReference type="InterPro" id="IPR018244">
    <property type="entry name" value="Allrgn_V5/Tpx1_CS"/>
</dbReference>
<evidence type="ECO:0000313" key="2">
    <source>
        <dbReference type="EMBL" id="KHJ83469.1"/>
    </source>
</evidence>
<gene>
    <name evidence="2" type="ORF">OESDEN_16833</name>
</gene>
<keyword evidence="3" id="KW-1185">Reference proteome</keyword>
<dbReference type="Gene3D" id="3.40.33.10">
    <property type="entry name" value="CAP"/>
    <property type="match status" value="2"/>
</dbReference>
<accession>A0A0B1SEW0</accession>
<dbReference type="CDD" id="cd05380">
    <property type="entry name" value="CAP_euk"/>
    <property type="match status" value="2"/>
</dbReference>
<dbReference type="PROSITE" id="PS01010">
    <property type="entry name" value="CRISP_2"/>
    <property type="match status" value="1"/>
</dbReference>
<organism evidence="2 3">
    <name type="scientific">Oesophagostomum dentatum</name>
    <name type="common">Nodular worm</name>
    <dbReference type="NCBI Taxonomy" id="61180"/>
    <lineage>
        <taxon>Eukaryota</taxon>
        <taxon>Metazoa</taxon>
        <taxon>Ecdysozoa</taxon>
        <taxon>Nematoda</taxon>
        <taxon>Chromadorea</taxon>
        <taxon>Rhabditida</taxon>
        <taxon>Rhabditina</taxon>
        <taxon>Rhabditomorpha</taxon>
        <taxon>Strongyloidea</taxon>
        <taxon>Strongylidae</taxon>
        <taxon>Oesophagostomum</taxon>
    </lineage>
</organism>
<feature type="non-terminal residue" evidence="2">
    <location>
        <position position="301"/>
    </location>
</feature>
<dbReference type="Pfam" id="PF00188">
    <property type="entry name" value="CAP"/>
    <property type="match status" value="2"/>
</dbReference>
<dbReference type="InterPro" id="IPR014044">
    <property type="entry name" value="CAP_dom"/>
</dbReference>
<evidence type="ECO:0000259" key="1">
    <source>
        <dbReference type="SMART" id="SM00198"/>
    </source>
</evidence>
<reference evidence="2 3" key="1">
    <citation type="submission" date="2014-03" db="EMBL/GenBank/DDBJ databases">
        <title>Draft genome of the hookworm Oesophagostomum dentatum.</title>
        <authorList>
            <person name="Mitreva M."/>
        </authorList>
    </citation>
    <scope>NUCLEOTIDE SEQUENCE [LARGE SCALE GENOMIC DNA]</scope>
    <source>
        <strain evidence="2 3">OD-Hann</strain>
    </source>
</reference>
<dbReference type="Proteomes" id="UP000053660">
    <property type="component" value="Unassembled WGS sequence"/>
</dbReference>
<dbReference type="GO" id="GO:0005576">
    <property type="term" value="C:extracellular region"/>
    <property type="evidence" value="ECO:0007669"/>
    <property type="project" value="InterPro"/>
</dbReference>
<dbReference type="InterPro" id="IPR002413">
    <property type="entry name" value="V5_allergen-like"/>
</dbReference>
<dbReference type="PRINTS" id="PR00838">
    <property type="entry name" value="V5ALLERGEN"/>
</dbReference>
<evidence type="ECO:0000313" key="3">
    <source>
        <dbReference type="Proteomes" id="UP000053660"/>
    </source>
</evidence>
<dbReference type="PRINTS" id="PR00837">
    <property type="entry name" value="V5TPXLIKE"/>
</dbReference>
<dbReference type="AlphaFoldDB" id="A0A0B1SEW0"/>
<dbReference type="SUPFAM" id="SSF55797">
    <property type="entry name" value="PR-1-like"/>
    <property type="match status" value="2"/>
</dbReference>
<dbReference type="PANTHER" id="PTHR10334">
    <property type="entry name" value="CYSTEINE-RICH SECRETORY PROTEIN-RELATED"/>
    <property type="match status" value="1"/>
</dbReference>
<name>A0A0B1SEW0_OESDE</name>
<proteinExistence type="predicted"/>
<dbReference type="EMBL" id="KN573332">
    <property type="protein sequence ID" value="KHJ83469.1"/>
    <property type="molecule type" value="Genomic_DNA"/>
</dbReference>
<feature type="domain" description="SCP" evidence="1">
    <location>
        <begin position="28"/>
        <end position="170"/>
    </location>
</feature>
<dbReference type="InterPro" id="IPR001283">
    <property type="entry name" value="CRISP-related"/>
</dbReference>
<sequence>MGFLAAWSQRVVSNPTSKCSDSAGMNDTIRQAFLNEHNRLRSSVARGLEVDGAGGKAPKAAKMLKMIYDCDVENSAMKHASKCIFEHSTYAERNNNGENLFKTSILKLDKAEAAKRASQSWWSELKSFGVGQANNLTMAVFNKFVGHYTQMAWEKSYKLGCAVMHCPKMTMVYDCDVENSAMKHASKCIFEHSTYAERNNNGENLFKTSILKLDKAEAAKRASQSWWSELKSFGVGQANNLTMAVFNKFVGHYTQMAWEKSYKLGCAVVHCPKMTMVNCQYSPTGNYINQLIYTKGEPCSG</sequence>
<dbReference type="PROSITE" id="PS01009">
    <property type="entry name" value="CRISP_1"/>
    <property type="match status" value="2"/>
</dbReference>
<dbReference type="SMART" id="SM00198">
    <property type="entry name" value="SCP"/>
    <property type="match status" value="2"/>
</dbReference>